<protein>
    <submittedName>
        <fullName evidence="1">Uncharacterized protein</fullName>
    </submittedName>
</protein>
<name>A0A6A1WLY8_9ROSI</name>
<organism evidence="1 2">
    <name type="scientific">Morella rubra</name>
    <name type="common">Chinese bayberry</name>
    <dbReference type="NCBI Taxonomy" id="262757"/>
    <lineage>
        <taxon>Eukaryota</taxon>
        <taxon>Viridiplantae</taxon>
        <taxon>Streptophyta</taxon>
        <taxon>Embryophyta</taxon>
        <taxon>Tracheophyta</taxon>
        <taxon>Spermatophyta</taxon>
        <taxon>Magnoliopsida</taxon>
        <taxon>eudicotyledons</taxon>
        <taxon>Gunneridae</taxon>
        <taxon>Pentapetalae</taxon>
        <taxon>rosids</taxon>
        <taxon>fabids</taxon>
        <taxon>Fagales</taxon>
        <taxon>Myricaceae</taxon>
        <taxon>Morella</taxon>
    </lineage>
</organism>
<comment type="caution">
    <text evidence="1">The sequence shown here is derived from an EMBL/GenBank/DDBJ whole genome shotgun (WGS) entry which is preliminary data.</text>
</comment>
<sequence>MRQEIPAAWDPGNGTILKAREKIPEFLHTLFQLRVHQFARVYCNVVDWWVPHLHWCFLGFSVMEESLKCIQPKNDDADLPELGGNLTSLRVPIPIALFCS</sequence>
<dbReference type="Proteomes" id="UP000516437">
    <property type="component" value="Chromosome 1"/>
</dbReference>
<evidence type="ECO:0000313" key="1">
    <source>
        <dbReference type="EMBL" id="KAB1224748.1"/>
    </source>
</evidence>
<dbReference type="EMBL" id="RXIC02000019">
    <property type="protein sequence ID" value="KAB1224748.1"/>
    <property type="molecule type" value="Genomic_DNA"/>
</dbReference>
<gene>
    <name evidence="1" type="ORF">CJ030_MR1G017669</name>
</gene>
<accession>A0A6A1WLY8</accession>
<dbReference type="AlphaFoldDB" id="A0A6A1WLY8"/>
<evidence type="ECO:0000313" key="2">
    <source>
        <dbReference type="Proteomes" id="UP000516437"/>
    </source>
</evidence>
<keyword evidence="2" id="KW-1185">Reference proteome</keyword>
<proteinExistence type="predicted"/>
<reference evidence="1 2" key="1">
    <citation type="journal article" date="2019" name="Plant Biotechnol. J.">
        <title>The red bayberry genome and genetic basis of sex determination.</title>
        <authorList>
            <person name="Jia H.M."/>
            <person name="Jia H.J."/>
            <person name="Cai Q.L."/>
            <person name="Wang Y."/>
            <person name="Zhao H.B."/>
            <person name="Yang W.F."/>
            <person name="Wang G.Y."/>
            <person name="Li Y.H."/>
            <person name="Zhan D.L."/>
            <person name="Shen Y.T."/>
            <person name="Niu Q.F."/>
            <person name="Chang L."/>
            <person name="Qiu J."/>
            <person name="Zhao L."/>
            <person name="Xie H.B."/>
            <person name="Fu W.Y."/>
            <person name="Jin J."/>
            <person name="Li X.W."/>
            <person name="Jiao Y."/>
            <person name="Zhou C.C."/>
            <person name="Tu T."/>
            <person name="Chai C.Y."/>
            <person name="Gao J.L."/>
            <person name="Fan L.J."/>
            <person name="van de Weg E."/>
            <person name="Wang J.Y."/>
            <person name="Gao Z.S."/>
        </authorList>
    </citation>
    <scope>NUCLEOTIDE SEQUENCE [LARGE SCALE GENOMIC DNA]</scope>
    <source>
        <tissue evidence="1">Leaves</tissue>
    </source>
</reference>